<protein>
    <submittedName>
        <fullName evidence="1">Flagellar motor switch phosphatase FliY</fullName>
    </submittedName>
</protein>
<keyword evidence="2" id="KW-1185">Reference proteome</keyword>
<sequence length="417" mass="44672">MTNDNEIYKLTPMEIDVIGEVMNISMGAGATAMSTILDRKVNITTPRIETLGIEEFEFSYLEPVIGVLIKYVEGIDGTNVLLLREEDLKKILGNLLSMDPAEMVELDEIGLSAVSEIMNQMMGSAASALASFLGQIINISPPEILDTTENVKTIFSLTGDSLVSIKFNLSIDGLVDSEFISAMDPQLAKKIVKMSLGASAMEDEAADIEASVSETGHADSSQPASVAPAAAQAAPAPAPAAYAAQSAHVPQAPPGQTAPQAPYAPQPSMQPMQEMSYQQPMYYGEPAAQQMYMDPRVAMVDQAPKQQVQATPYNYKPLGVAQKAAELGIDDNNLELIMSVPVQITVELGKTKKKIKDIAELTVGNIVELNRQAGDQVDVVANGRLIAKGDVVVVDDNYSVRITEIIKAKDTNAEANK</sequence>
<proteinExistence type="predicted"/>
<keyword evidence="1" id="KW-0969">Cilium</keyword>
<evidence type="ECO:0000313" key="1">
    <source>
        <dbReference type="EMBL" id="QOX63946.1"/>
    </source>
</evidence>
<evidence type="ECO:0000313" key="2">
    <source>
        <dbReference type="Proteomes" id="UP000594014"/>
    </source>
</evidence>
<name>A0ACD1ACN3_9FIRM</name>
<dbReference type="EMBL" id="CP042469">
    <property type="protein sequence ID" value="QOX63946.1"/>
    <property type="molecule type" value="Genomic_DNA"/>
</dbReference>
<accession>A0ACD1ACN3</accession>
<keyword evidence="1" id="KW-0282">Flagellum</keyword>
<dbReference type="Proteomes" id="UP000594014">
    <property type="component" value="Chromosome"/>
</dbReference>
<reference evidence="1" key="1">
    <citation type="submission" date="2019-08" db="EMBL/GenBank/DDBJ databases">
        <title>Genome sequence of Clostridiales bacterium MT110.</title>
        <authorList>
            <person name="Cao J."/>
        </authorList>
    </citation>
    <scope>NUCLEOTIDE SEQUENCE</scope>
    <source>
        <strain evidence="1">MT110</strain>
    </source>
</reference>
<organism evidence="1 2">
    <name type="scientific">Anoxybacterium hadale</name>
    <dbReference type="NCBI Taxonomy" id="3408580"/>
    <lineage>
        <taxon>Bacteria</taxon>
        <taxon>Bacillati</taxon>
        <taxon>Bacillota</taxon>
        <taxon>Clostridia</taxon>
        <taxon>Peptostreptococcales</taxon>
        <taxon>Anaerovoracaceae</taxon>
        <taxon>Anoxybacterium</taxon>
    </lineage>
</organism>
<keyword evidence="1" id="KW-0966">Cell projection</keyword>
<gene>
    <name evidence="1" type="primary">fliY</name>
    <name evidence="1" type="ORF">FRZ06_11685</name>
</gene>